<keyword evidence="2" id="KW-1185">Reference proteome</keyword>
<sequence length="149" mass="16592">MLAVVLRSVLAFMLAGSLAGCLRGPLAWQRLTLNDHISEQEIAFITDGTTHLTEVVGRLGAPDEVQSVGESVIARYHFSDGKYFRADYGWGLRFVIPFLAPDLVLGGGGFGTDIFQVTCDAQWVVREHAFAWHANSSEFRFWPFRESAR</sequence>
<organism evidence="1 2">
    <name type="scientific">Nitrospira moscoviensis</name>
    <dbReference type="NCBI Taxonomy" id="42253"/>
    <lineage>
        <taxon>Bacteria</taxon>
        <taxon>Pseudomonadati</taxon>
        <taxon>Nitrospirota</taxon>
        <taxon>Nitrospiria</taxon>
        <taxon>Nitrospirales</taxon>
        <taxon>Nitrospiraceae</taxon>
        <taxon>Nitrospira</taxon>
    </lineage>
</organism>
<reference evidence="1 2" key="1">
    <citation type="journal article" date="2015" name="Proc. Natl. Acad. Sci. U.S.A.">
        <title>Expanded metabolic versatility of ubiquitous nitrite-oxidizing bacteria from the genus Nitrospira.</title>
        <authorList>
            <person name="Koch H."/>
            <person name="Lucker S."/>
            <person name="Albertsen M."/>
            <person name="Kitzinger K."/>
            <person name="Herbold C."/>
            <person name="Spieck E."/>
            <person name="Nielsen P.H."/>
            <person name="Wagner M."/>
            <person name="Daims H."/>
        </authorList>
    </citation>
    <scope>NUCLEOTIDE SEQUENCE [LARGE SCALE GENOMIC DNA]</scope>
    <source>
        <strain evidence="1 2">NSP M-1</strain>
    </source>
</reference>
<protein>
    <recommendedName>
        <fullName evidence="3">Lipoprotein</fullName>
    </recommendedName>
</protein>
<dbReference type="STRING" id="42253.NITMOv2_0245"/>
<dbReference type="KEGG" id="nmv:NITMOv2_0245"/>
<dbReference type="PROSITE" id="PS51257">
    <property type="entry name" value="PROKAR_LIPOPROTEIN"/>
    <property type="match status" value="1"/>
</dbReference>
<evidence type="ECO:0000313" key="1">
    <source>
        <dbReference type="EMBL" id="ALA56684.1"/>
    </source>
</evidence>
<dbReference type="EMBL" id="CP011801">
    <property type="protein sequence ID" value="ALA56684.1"/>
    <property type="molecule type" value="Genomic_DNA"/>
</dbReference>
<dbReference type="RefSeq" id="WP_053378133.1">
    <property type="nucleotide sequence ID" value="NZ_CP011801.1"/>
</dbReference>
<evidence type="ECO:0000313" key="2">
    <source>
        <dbReference type="Proteomes" id="UP000069205"/>
    </source>
</evidence>
<name>A0A0K2G740_NITMO</name>
<gene>
    <name evidence="1" type="ORF">NITMOv2_0245</name>
</gene>
<evidence type="ECO:0008006" key="3">
    <source>
        <dbReference type="Google" id="ProtNLM"/>
    </source>
</evidence>
<dbReference type="AlphaFoldDB" id="A0A0K2G740"/>
<accession>A0A0K2G740</accession>
<dbReference type="PATRIC" id="fig|42253.5.peg.237"/>
<dbReference type="OrthoDB" id="9785716at2"/>
<proteinExistence type="predicted"/>
<dbReference type="Proteomes" id="UP000069205">
    <property type="component" value="Chromosome"/>
</dbReference>